<name>A0A161PE19_9BACI</name>
<protein>
    <recommendedName>
        <fullName evidence="3">Lipoprotein</fullName>
    </recommendedName>
</protein>
<evidence type="ECO:0000313" key="1">
    <source>
        <dbReference type="EMBL" id="KYG30718.1"/>
    </source>
</evidence>
<dbReference type="RefSeq" id="WP_061948882.1">
    <property type="nucleotide sequence ID" value="NZ_LTAO01000016.1"/>
</dbReference>
<dbReference type="STRING" id="519424.AZF04_19165"/>
<dbReference type="Proteomes" id="UP000075806">
    <property type="component" value="Unassembled WGS sequence"/>
</dbReference>
<accession>A0A161PE19</accession>
<dbReference type="OrthoDB" id="2937343at2"/>
<dbReference type="EMBL" id="LTAO01000016">
    <property type="protein sequence ID" value="KYG30718.1"/>
    <property type="molecule type" value="Genomic_DNA"/>
</dbReference>
<sequence length="146" mass="16662">MNVNKMFSVVLSFTFIACLVACQQTESKEQERPENEQKIEVLSNEGVVENTITSDKKIEEFIDAFQMDDWSLSEQPQLSERFKEFKLYTPNTKTLLNVGSSQENLSNASIIIYENSSIITFVSTFIELDFEIPSNAIDAVLDMLKE</sequence>
<evidence type="ECO:0000313" key="2">
    <source>
        <dbReference type="Proteomes" id="UP000075806"/>
    </source>
</evidence>
<reference evidence="1" key="1">
    <citation type="submission" date="2016-02" db="EMBL/GenBank/DDBJ databases">
        <title>Genome sequence of Bacillus trypoxylicola KCTC 13244(T).</title>
        <authorList>
            <person name="Jeong H."/>
            <person name="Park S.-H."/>
            <person name="Choi S.-K."/>
        </authorList>
    </citation>
    <scope>NUCLEOTIDE SEQUENCE [LARGE SCALE GENOMIC DNA]</scope>
    <source>
        <strain evidence="1">KCTC 13244</strain>
    </source>
</reference>
<gene>
    <name evidence="1" type="ORF">AZF04_19165</name>
</gene>
<evidence type="ECO:0008006" key="3">
    <source>
        <dbReference type="Google" id="ProtNLM"/>
    </source>
</evidence>
<dbReference type="AlphaFoldDB" id="A0A161PE19"/>
<proteinExistence type="predicted"/>
<organism evidence="1 2">
    <name type="scientific">Alkalihalobacillus trypoxylicola</name>
    <dbReference type="NCBI Taxonomy" id="519424"/>
    <lineage>
        <taxon>Bacteria</taxon>
        <taxon>Bacillati</taxon>
        <taxon>Bacillota</taxon>
        <taxon>Bacilli</taxon>
        <taxon>Bacillales</taxon>
        <taxon>Bacillaceae</taxon>
        <taxon>Alkalihalobacillus</taxon>
    </lineage>
</organism>
<keyword evidence="2" id="KW-1185">Reference proteome</keyword>
<comment type="caution">
    <text evidence="1">The sequence shown here is derived from an EMBL/GenBank/DDBJ whole genome shotgun (WGS) entry which is preliminary data.</text>
</comment>
<dbReference type="PROSITE" id="PS51257">
    <property type="entry name" value="PROKAR_LIPOPROTEIN"/>
    <property type="match status" value="1"/>
</dbReference>